<dbReference type="OrthoDB" id="1608002at2759"/>
<dbReference type="InterPro" id="IPR008162">
    <property type="entry name" value="Pyrophosphatase"/>
</dbReference>
<evidence type="ECO:0000256" key="11">
    <source>
        <dbReference type="ARBA" id="ARBA00047820"/>
    </source>
</evidence>
<dbReference type="EMBL" id="LFZO01000095">
    <property type="protein sequence ID" value="KXT14053.1"/>
    <property type="molecule type" value="Genomic_DNA"/>
</dbReference>
<feature type="compositionally biased region" description="Basic and acidic residues" evidence="12">
    <location>
        <begin position="411"/>
        <end position="422"/>
    </location>
</feature>
<proteinExistence type="inferred from homology"/>
<dbReference type="GO" id="GO:0006796">
    <property type="term" value="P:phosphate-containing compound metabolic process"/>
    <property type="evidence" value="ECO:0007669"/>
    <property type="project" value="InterPro"/>
</dbReference>
<dbReference type="SUPFAM" id="SSF50324">
    <property type="entry name" value="Inorganic pyrophosphatase"/>
    <property type="match status" value="1"/>
</dbReference>
<comment type="caution">
    <text evidence="13">The sequence shown here is derived from an EMBL/GenBank/DDBJ whole genome shotgun (WGS) entry which is preliminary data.</text>
</comment>
<dbReference type="InterPro" id="IPR036649">
    <property type="entry name" value="Pyrophosphatase_sf"/>
</dbReference>
<organism evidence="13 14">
    <name type="scientific">Pseudocercospora musae</name>
    <dbReference type="NCBI Taxonomy" id="113226"/>
    <lineage>
        <taxon>Eukaryota</taxon>
        <taxon>Fungi</taxon>
        <taxon>Dikarya</taxon>
        <taxon>Ascomycota</taxon>
        <taxon>Pezizomycotina</taxon>
        <taxon>Dothideomycetes</taxon>
        <taxon>Dothideomycetidae</taxon>
        <taxon>Mycosphaerellales</taxon>
        <taxon>Mycosphaerellaceae</taxon>
        <taxon>Pseudocercospora</taxon>
    </lineage>
</organism>
<comment type="catalytic activity">
    <reaction evidence="11">
        <text>diphosphate + H2O = 2 phosphate + H(+)</text>
        <dbReference type="Rhea" id="RHEA:24576"/>
        <dbReference type="ChEBI" id="CHEBI:15377"/>
        <dbReference type="ChEBI" id="CHEBI:15378"/>
        <dbReference type="ChEBI" id="CHEBI:33019"/>
        <dbReference type="ChEBI" id="CHEBI:43474"/>
        <dbReference type="EC" id="3.6.1.1"/>
    </reaction>
</comment>
<dbReference type="GO" id="GO:0004427">
    <property type="term" value="F:inorganic diphosphate phosphatase activity"/>
    <property type="evidence" value="ECO:0007669"/>
    <property type="project" value="UniProtKB-EC"/>
</dbReference>
<feature type="compositionally biased region" description="Basic and acidic residues" evidence="12">
    <location>
        <begin position="1"/>
        <end position="23"/>
    </location>
</feature>
<feature type="compositionally biased region" description="Basic and acidic residues" evidence="12">
    <location>
        <begin position="332"/>
        <end position="348"/>
    </location>
</feature>
<dbReference type="GO" id="GO:0000287">
    <property type="term" value="F:magnesium ion binding"/>
    <property type="evidence" value="ECO:0007669"/>
    <property type="project" value="InterPro"/>
</dbReference>
<dbReference type="AlphaFoldDB" id="A0A139IH33"/>
<accession>A0A139IH33</accession>
<dbReference type="Gene3D" id="3.90.80.10">
    <property type="entry name" value="Inorganic pyrophosphatase"/>
    <property type="match status" value="1"/>
</dbReference>
<evidence type="ECO:0000256" key="10">
    <source>
        <dbReference type="ARBA" id="ARBA00040300"/>
    </source>
</evidence>
<evidence type="ECO:0000256" key="1">
    <source>
        <dbReference type="ARBA" id="ARBA00001946"/>
    </source>
</evidence>
<evidence type="ECO:0000313" key="13">
    <source>
        <dbReference type="EMBL" id="KXT14053.1"/>
    </source>
</evidence>
<dbReference type="STRING" id="113226.A0A139IH33"/>
<feature type="compositionally biased region" description="Low complexity" evidence="12">
    <location>
        <begin position="817"/>
        <end position="830"/>
    </location>
</feature>
<evidence type="ECO:0000256" key="5">
    <source>
        <dbReference type="ARBA" id="ARBA00022490"/>
    </source>
</evidence>
<evidence type="ECO:0000256" key="2">
    <source>
        <dbReference type="ARBA" id="ARBA00004496"/>
    </source>
</evidence>
<dbReference type="Proteomes" id="UP000073492">
    <property type="component" value="Unassembled WGS sequence"/>
</dbReference>
<evidence type="ECO:0000256" key="4">
    <source>
        <dbReference type="ARBA" id="ARBA00012146"/>
    </source>
</evidence>
<protein>
    <recommendedName>
        <fullName evidence="10">Inorganic pyrophosphatase</fullName>
        <ecNumber evidence="4">3.6.1.1</ecNumber>
    </recommendedName>
    <alternativeName>
        <fullName evidence="9">Pyrophosphate phospho-hydrolase</fullName>
    </alternativeName>
</protein>
<feature type="compositionally biased region" description="Basic residues" evidence="12">
    <location>
        <begin position="132"/>
        <end position="150"/>
    </location>
</feature>
<evidence type="ECO:0000313" key="14">
    <source>
        <dbReference type="Proteomes" id="UP000073492"/>
    </source>
</evidence>
<comment type="cofactor">
    <cofactor evidence="1">
        <name>Mg(2+)</name>
        <dbReference type="ChEBI" id="CHEBI:18420"/>
    </cofactor>
</comment>
<dbReference type="FunFam" id="3.90.80.10:FF:000004">
    <property type="entry name" value="Inorganic pyrophosphatase"/>
    <property type="match status" value="1"/>
</dbReference>
<feature type="compositionally biased region" description="Basic and acidic residues" evidence="12">
    <location>
        <begin position="216"/>
        <end position="231"/>
    </location>
</feature>
<keyword evidence="5" id="KW-0963">Cytoplasm</keyword>
<dbReference type="GO" id="GO:0005737">
    <property type="term" value="C:cytoplasm"/>
    <property type="evidence" value="ECO:0007669"/>
    <property type="project" value="UniProtKB-SubCell"/>
</dbReference>
<feature type="region of interest" description="Disordered" evidence="12">
    <location>
        <begin position="809"/>
        <end position="830"/>
    </location>
</feature>
<feature type="compositionally biased region" description="Basic and acidic residues" evidence="12">
    <location>
        <begin position="96"/>
        <end position="116"/>
    </location>
</feature>
<feature type="compositionally biased region" description="Polar residues" evidence="12">
    <location>
        <begin position="29"/>
        <end position="40"/>
    </location>
</feature>
<dbReference type="EC" id="3.6.1.1" evidence="4"/>
<gene>
    <name evidence="13" type="ORF">AC579_10538</name>
</gene>
<feature type="compositionally biased region" description="Basic residues" evidence="12">
    <location>
        <begin position="41"/>
        <end position="50"/>
    </location>
</feature>
<feature type="region of interest" description="Disordered" evidence="12">
    <location>
        <begin position="320"/>
        <end position="437"/>
    </location>
</feature>
<comment type="similarity">
    <text evidence="3">Belongs to the PPase family.</text>
</comment>
<feature type="region of interest" description="Disordered" evidence="12">
    <location>
        <begin position="1"/>
        <end position="158"/>
    </location>
</feature>
<dbReference type="CDD" id="cd00412">
    <property type="entry name" value="pyrophosphatase"/>
    <property type="match status" value="1"/>
</dbReference>
<keyword evidence="8" id="KW-0460">Magnesium</keyword>
<evidence type="ECO:0000256" key="7">
    <source>
        <dbReference type="ARBA" id="ARBA00022801"/>
    </source>
</evidence>
<dbReference type="PROSITE" id="PS00387">
    <property type="entry name" value="PPASE"/>
    <property type="match status" value="1"/>
</dbReference>
<keyword evidence="6" id="KW-0479">Metal-binding</keyword>
<sequence length="1172" mass="130088">MDIREWLQNTADREPPDEHDHPGFPEFSKPQQSANIQNLPTKHRPKRKRASSQLPRAAQGKARLKRNQTASHSSSSDHVRLADDDTDSSRSTSDSTHSRDASVSARDRLPVKSYERRARHKTRPDRYDPNIKKSRKHREKKDRPKRRKSHRSGDGARTVGLIQSFQLNHGPKNERLTLRPGANGGIFKHGRASAPMAANGAGLPDLVFNEMKFLQRPREHQDELPRGEAKKPAKKSRKDIRDEEISAYFKRPGVAEQGGKGASRIAGTKDSASGRPQERSIHVADVVPPAEASFLGFGSRGPPPGPSVAHATSKTYYTWSESIPPQPKAAQRRSESRPPQHEGKAECKGHRKTLADAPHTHTSQSQQRACLEPVHGRHQRRSSAFESSQPLPVADSAAPRRRYTNPGSHPASDRYHTSDILKLRQPSPMGRRSSSTQIYRRKGPVIAEKENEYHRAATPSSDILRSALKAINNSYEIAKPKYRPESELNDLEGVGQRNGAELPDEPPNALRAPWVVGLECQDQPVIRSTRIPARHRGFSLAETRSLPPRQRPGLRPVSANINQTQPLASWQPSPAATGQASTRTLTRSLAEDDMLDLLPATQFHVLNTRKIHANAYHAEDLVRSLAFEPGPDLYDAAPEEPLSHVDDAAYKAGIGENPVARPSWNENSAMVPVTFAYENDEGAVEEEASNDFAAFWRPNILDTSPITLGPLHRCRQHPFHIIAICIFKLACMNPSRLPTAPNLTSVLKRATATRLSSLPGPSGPFVRGSWPTSEGVTSRWFSARVMSAAGPGSGAGNVNKIIQANSRSRQLHDHLSSSHTSSANSYSTATMAQTSLPSRGGFDPKAAAVYTPRKVGAPHTLEHRIYIEKNGVPSLLTPGGICFQLCRLRGLAMHFETRLIVENGTKSCVLQVSPFHDIPLYANEQQTILNMVVEIPRWTNAKQEISKDEELNPIKQDTKKGKLRFVRNCFPHKGYLWNYGAFPQTWEDPNVTHPETKQKGDNDPLDVCEIGELVAKPGEIKQVKVLGVMALLDEGETDWKIIVIDVNDPLAPKLNDIEDVERHLPGLLRATNEWFRIYKIPDGKPENQFAFSGECKNRKYAMDIVRECAEAWEKLITGKTPKGEINLTNVSVPHSQDRVDPSKLNIPAHEEKAPAPIDPSIDKWFYISGASA</sequence>
<name>A0A139IH33_9PEZI</name>
<evidence type="ECO:0000256" key="3">
    <source>
        <dbReference type="ARBA" id="ARBA00006220"/>
    </source>
</evidence>
<keyword evidence="7" id="KW-0378">Hydrolase</keyword>
<feature type="region of interest" description="Disordered" evidence="12">
    <location>
        <begin position="538"/>
        <end position="557"/>
    </location>
</feature>
<evidence type="ECO:0000256" key="12">
    <source>
        <dbReference type="SAM" id="MobiDB-lite"/>
    </source>
</evidence>
<dbReference type="Pfam" id="PF00719">
    <property type="entry name" value="Pyrophosphatase"/>
    <property type="match status" value="1"/>
</dbReference>
<comment type="subcellular location">
    <subcellularLocation>
        <location evidence="2">Cytoplasm</location>
    </subcellularLocation>
</comment>
<evidence type="ECO:0000256" key="8">
    <source>
        <dbReference type="ARBA" id="ARBA00022842"/>
    </source>
</evidence>
<dbReference type="PANTHER" id="PTHR10286">
    <property type="entry name" value="INORGANIC PYROPHOSPHATASE"/>
    <property type="match status" value="1"/>
</dbReference>
<evidence type="ECO:0000256" key="9">
    <source>
        <dbReference type="ARBA" id="ARBA00032535"/>
    </source>
</evidence>
<evidence type="ECO:0000256" key="6">
    <source>
        <dbReference type="ARBA" id="ARBA00022723"/>
    </source>
</evidence>
<reference evidence="13 14" key="1">
    <citation type="submission" date="2015-07" db="EMBL/GenBank/DDBJ databases">
        <title>Comparative genomics of the Sigatoka disease complex on banana suggests a link between parallel evolutionary changes in Pseudocercospora fijiensis and Pseudocercospora eumusae and increased virulence on the banana host.</title>
        <authorList>
            <person name="Chang T.-C."/>
            <person name="Salvucci A."/>
            <person name="Crous P.W."/>
            <person name="Stergiopoulos I."/>
        </authorList>
    </citation>
    <scope>NUCLEOTIDE SEQUENCE [LARGE SCALE GENOMIC DNA]</scope>
    <source>
        <strain evidence="13 14">CBS 116634</strain>
    </source>
</reference>
<keyword evidence="14" id="KW-1185">Reference proteome</keyword>
<feature type="region of interest" description="Disordered" evidence="12">
    <location>
        <begin position="216"/>
        <end position="281"/>
    </location>
</feature>